<feature type="region of interest" description="Disordered" evidence="1">
    <location>
        <begin position="799"/>
        <end position="823"/>
    </location>
</feature>
<dbReference type="Proteomes" id="UP000273977">
    <property type="component" value="Unassembled WGS sequence"/>
</dbReference>
<dbReference type="RefSeq" id="WP_123779953.1">
    <property type="nucleotide sequence ID" value="NZ_RKMG01000013.1"/>
</dbReference>
<feature type="region of interest" description="Disordered" evidence="1">
    <location>
        <begin position="750"/>
        <end position="779"/>
    </location>
</feature>
<sequence>MSYKISRTASSINQEAKAIQKGNTLPILGAMIVTGLITGLITWLVSVVTGTANTDTAPTFMVTIASLISFLVAIFISQPLELGLTWATLRLVDEDKFRLGNIFEPFKRQYMRNVWNQFLYNLVITLWQLLLAAVIGGIGFFLFSVTTDFAALSTLFSGTTIDASVATGLLAGSFLTYAFIGGLIFIVALTFITLRLVMNNYLIYDNDRLSGAKPLKVSKTMMKGNVGKLFVIGLQNVIVPFLISAVLSAVAGLALFVLNSDVLAGILTVIAAIATIVLAVVFTVRQQIATALFYRLLTDEHGAELDAQFSELDLTPDTPANEYHTEARPAFTEDATAIHPAETVATGVAANQAVNAEDANAEALTADEVTNDEEVFSLADEDNAGSTDAATNASSALRGSYVVGQGAANISQPAVLTFAAGEAVSSIKESFTVEANDYNQAGAPAPAERIQLDAKPGSESSAVRDNFVIGAEDAATSEADENANEEASATSSALRGSYVVGQDEANIAQPAVLTFAAGEAVSAIKESFTVEANDYNQAGAPTPAERIQLDAKPASESSAVRDSFVIGGNDAAESTEASATSSALRGSYIVGQDEANIAQPAVLTFAAGEAVSAIKESFTVEANDYNQAGAPTPAERIQLDAKPASESSAVRDSFVIGGNDAAESTEASATSSALRGSYIVGQDEANIAQPAVLTFAAGEAVSAIKESFTVEANDYNQAGAPAPAERIQLDAKPGSESSAVRNSFVIGGTQEAEVDPETGKQDKKPYSISGYNTPDRTDFGKVENAKDVILAADRVGNEEAGMLNPDDFDAEVNYDPEIDPNNK</sequence>
<evidence type="ECO:0000256" key="1">
    <source>
        <dbReference type="SAM" id="MobiDB-lite"/>
    </source>
</evidence>
<keyword evidence="2" id="KW-0472">Membrane</keyword>
<evidence type="ECO:0000313" key="3">
    <source>
        <dbReference type="EMBL" id="RPA60569.1"/>
    </source>
</evidence>
<dbReference type="AlphaFoldDB" id="A0A3N4GCN3"/>
<gene>
    <name evidence="3" type="ORF">EF384_05240</name>
</gene>
<feature type="transmembrane region" description="Helical" evidence="2">
    <location>
        <begin position="118"/>
        <end position="143"/>
    </location>
</feature>
<keyword evidence="2" id="KW-1133">Transmembrane helix</keyword>
<name>A0A3N4GCN3_9LACT</name>
<organism evidence="3 4">
    <name type="scientific">Aerococcus agrisoli</name>
    <dbReference type="NCBI Taxonomy" id="2487350"/>
    <lineage>
        <taxon>Bacteria</taxon>
        <taxon>Bacillati</taxon>
        <taxon>Bacillota</taxon>
        <taxon>Bacilli</taxon>
        <taxon>Lactobacillales</taxon>
        <taxon>Aerococcaceae</taxon>
        <taxon>Aerococcus</taxon>
    </lineage>
</organism>
<keyword evidence="4" id="KW-1185">Reference proteome</keyword>
<feature type="transmembrane region" description="Helical" evidence="2">
    <location>
        <begin position="25"/>
        <end position="45"/>
    </location>
</feature>
<accession>A0A3N4GCN3</accession>
<dbReference type="PANTHER" id="PTHR40076">
    <property type="entry name" value="MEMBRANE PROTEIN-RELATED"/>
    <property type="match status" value="1"/>
</dbReference>
<proteinExistence type="predicted"/>
<reference evidence="3 4" key="1">
    <citation type="submission" date="2018-11" db="EMBL/GenBank/DDBJ databases">
        <title>Aerococcus sp. SJQ22, whole genome shotgun sequence.</title>
        <authorList>
            <person name="Sun L."/>
            <person name="Gao X."/>
            <person name="Chen W."/>
            <person name="Huang K."/>
        </authorList>
    </citation>
    <scope>NUCLEOTIDE SEQUENCE [LARGE SCALE GENOMIC DNA]</scope>
    <source>
        <strain evidence="3 4">SJQ22</strain>
    </source>
</reference>
<feature type="compositionally biased region" description="Acidic residues" evidence="1">
    <location>
        <begin position="806"/>
        <end position="823"/>
    </location>
</feature>
<protein>
    <submittedName>
        <fullName evidence="3">DUF975 family protein</fullName>
    </submittedName>
</protein>
<dbReference type="EMBL" id="RKMG01000013">
    <property type="protein sequence ID" value="RPA60569.1"/>
    <property type="molecule type" value="Genomic_DNA"/>
</dbReference>
<feature type="transmembrane region" description="Helical" evidence="2">
    <location>
        <begin position="57"/>
        <end position="76"/>
    </location>
</feature>
<evidence type="ECO:0000256" key="2">
    <source>
        <dbReference type="SAM" id="Phobius"/>
    </source>
</evidence>
<feature type="transmembrane region" description="Helical" evidence="2">
    <location>
        <begin position="262"/>
        <end position="284"/>
    </location>
</feature>
<dbReference type="PANTHER" id="PTHR40076:SF1">
    <property type="entry name" value="MEMBRANE PROTEIN"/>
    <property type="match status" value="1"/>
</dbReference>
<dbReference type="OrthoDB" id="2133895at2"/>
<evidence type="ECO:0000313" key="4">
    <source>
        <dbReference type="Proteomes" id="UP000273977"/>
    </source>
</evidence>
<feature type="transmembrane region" description="Helical" evidence="2">
    <location>
        <begin position="229"/>
        <end position="256"/>
    </location>
</feature>
<dbReference type="InterPro" id="IPR010380">
    <property type="entry name" value="DUF975"/>
</dbReference>
<comment type="caution">
    <text evidence="3">The sequence shown here is derived from an EMBL/GenBank/DDBJ whole genome shotgun (WGS) entry which is preliminary data.</text>
</comment>
<feature type="transmembrane region" description="Helical" evidence="2">
    <location>
        <begin position="174"/>
        <end position="198"/>
    </location>
</feature>
<dbReference type="Pfam" id="PF06161">
    <property type="entry name" value="DUF975"/>
    <property type="match status" value="1"/>
</dbReference>
<keyword evidence="2" id="KW-0812">Transmembrane</keyword>